<accession>A0ABV9YX21</accession>
<dbReference type="Proteomes" id="UP001595947">
    <property type="component" value="Unassembled WGS sequence"/>
</dbReference>
<dbReference type="RefSeq" id="WP_378039208.1">
    <property type="nucleotide sequence ID" value="NZ_JBHSIV010000049.1"/>
</dbReference>
<protein>
    <submittedName>
        <fullName evidence="2">Uncharacterized protein</fullName>
    </submittedName>
</protein>
<reference evidence="3" key="1">
    <citation type="journal article" date="2019" name="Int. J. Syst. Evol. Microbiol.">
        <title>The Global Catalogue of Microorganisms (GCM) 10K type strain sequencing project: providing services to taxonomists for standard genome sequencing and annotation.</title>
        <authorList>
            <consortium name="The Broad Institute Genomics Platform"/>
            <consortium name="The Broad Institute Genome Sequencing Center for Infectious Disease"/>
            <person name="Wu L."/>
            <person name="Ma J."/>
        </authorList>
    </citation>
    <scope>NUCLEOTIDE SEQUENCE [LARGE SCALE GENOMIC DNA]</scope>
    <source>
        <strain evidence="3">CGMCC 4.7093</strain>
    </source>
</reference>
<dbReference type="EMBL" id="JBHSIV010000049">
    <property type="protein sequence ID" value="MFC5065890.1"/>
    <property type="molecule type" value="Genomic_DNA"/>
</dbReference>
<evidence type="ECO:0000313" key="3">
    <source>
        <dbReference type="Proteomes" id="UP001595947"/>
    </source>
</evidence>
<keyword evidence="3" id="KW-1185">Reference proteome</keyword>
<organism evidence="2 3">
    <name type="scientific">Actinomycetospora atypica</name>
    <dbReference type="NCBI Taxonomy" id="1290095"/>
    <lineage>
        <taxon>Bacteria</taxon>
        <taxon>Bacillati</taxon>
        <taxon>Actinomycetota</taxon>
        <taxon>Actinomycetes</taxon>
        <taxon>Pseudonocardiales</taxon>
        <taxon>Pseudonocardiaceae</taxon>
        <taxon>Actinomycetospora</taxon>
    </lineage>
</organism>
<proteinExistence type="predicted"/>
<sequence length="179" mass="17813">MGVIGIVAVVVTAVVVALSVVSRAGRPAESPSPRLSPGLAPNLLARAGFPATAHNVAVLHDHLGRAFLEAARGMVPGEALAALDRRCTTARGGVPVAGGSSRAWPQRVLDELAAAGATDVVGLPRHCQETLLATSGTGRGIFGGSVFAPLPVLPDAAPAAPSVPAPRTPVQVAGRAVPA</sequence>
<evidence type="ECO:0000313" key="2">
    <source>
        <dbReference type="EMBL" id="MFC5065890.1"/>
    </source>
</evidence>
<gene>
    <name evidence="2" type="ORF">ACFPBZ_26990</name>
</gene>
<evidence type="ECO:0000256" key="1">
    <source>
        <dbReference type="SAM" id="MobiDB-lite"/>
    </source>
</evidence>
<feature type="region of interest" description="Disordered" evidence="1">
    <location>
        <begin position="159"/>
        <end position="179"/>
    </location>
</feature>
<comment type="caution">
    <text evidence="2">The sequence shown here is derived from an EMBL/GenBank/DDBJ whole genome shotgun (WGS) entry which is preliminary data.</text>
</comment>
<name>A0ABV9YX21_9PSEU</name>